<reference evidence="3" key="1">
    <citation type="submission" date="2017-08" db="EMBL/GenBank/DDBJ databases">
        <authorList>
            <person name="Polle J.E."/>
            <person name="Barry K."/>
            <person name="Cushman J."/>
            <person name="Schmutz J."/>
            <person name="Tran D."/>
            <person name="Hathwaick L.T."/>
            <person name="Yim W.C."/>
            <person name="Jenkins J."/>
            <person name="Mckie-Krisberg Z.M."/>
            <person name="Prochnik S."/>
            <person name="Lindquist E."/>
            <person name="Dockter R.B."/>
            <person name="Adam C."/>
            <person name="Molina H."/>
            <person name="Bunkerborg J."/>
            <person name="Jin E."/>
            <person name="Buchheim M."/>
            <person name="Magnuson J."/>
        </authorList>
    </citation>
    <scope>NUCLEOTIDE SEQUENCE</scope>
    <source>
        <strain evidence="3">CCAP 19/18</strain>
    </source>
</reference>
<feature type="transmembrane region" description="Helical" evidence="2">
    <location>
        <begin position="476"/>
        <end position="502"/>
    </location>
</feature>
<evidence type="ECO:0000256" key="2">
    <source>
        <dbReference type="SAM" id="Phobius"/>
    </source>
</evidence>
<proteinExistence type="predicted"/>
<dbReference type="Gene3D" id="2.160.10.10">
    <property type="entry name" value="Hexapeptide repeat proteins"/>
    <property type="match status" value="1"/>
</dbReference>
<keyword evidence="2" id="KW-0472">Membrane</keyword>
<keyword evidence="2" id="KW-0812">Transmembrane</keyword>
<feature type="transmembrane region" description="Helical" evidence="2">
    <location>
        <begin position="260"/>
        <end position="285"/>
    </location>
</feature>
<feature type="region of interest" description="Disordered" evidence="1">
    <location>
        <begin position="70"/>
        <end position="89"/>
    </location>
</feature>
<name>A0ABQ7GV29_DUNSA</name>
<dbReference type="EMBL" id="MU069577">
    <property type="protein sequence ID" value="KAF5838478.1"/>
    <property type="molecule type" value="Genomic_DNA"/>
</dbReference>
<dbReference type="SUPFAM" id="SSF51161">
    <property type="entry name" value="Trimeric LpxA-like enzymes"/>
    <property type="match status" value="1"/>
</dbReference>
<dbReference type="Proteomes" id="UP000815325">
    <property type="component" value="Unassembled WGS sequence"/>
</dbReference>
<feature type="transmembrane region" description="Helical" evidence="2">
    <location>
        <begin position="213"/>
        <end position="240"/>
    </location>
</feature>
<evidence type="ECO:0000313" key="4">
    <source>
        <dbReference type="Proteomes" id="UP000815325"/>
    </source>
</evidence>
<keyword evidence="4" id="KW-1185">Reference proteome</keyword>
<keyword evidence="2" id="KW-1133">Transmembrane helix</keyword>
<gene>
    <name evidence="3" type="ORF">DUNSADRAFT_2807</name>
</gene>
<feature type="compositionally biased region" description="Low complexity" evidence="1">
    <location>
        <begin position="70"/>
        <end position="82"/>
    </location>
</feature>
<comment type="caution">
    <text evidence="3">The sequence shown here is derived from an EMBL/GenBank/DDBJ whole genome shotgun (WGS) entry which is preliminary data.</text>
</comment>
<evidence type="ECO:0000256" key="1">
    <source>
        <dbReference type="SAM" id="MobiDB-lite"/>
    </source>
</evidence>
<dbReference type="InterPro" id="IPR011004">
    <property type="entry name" value="Trimer_LpxA-like_sf"/>
</dbReference>
<accession>A0ABQ7GV29</accession>
<evidence type="ECO:0000313" key="3">
    <source>
        <dbReference type="EMBL" id="KAF5838478.1"/>
    </source>
</evidence>
<protein>
    <submittedName>
        <fullName evidence="3">Uncharacterized protein</fullName>
    </submittedName>
</protein>
<sequence>MCRESSKTFVILYCNADPPPPVNSKLGSGVFCSGRDFTEHGAPAPLPKVNIPLLCPLCVNLSKQDHQAAAAPPARLLPNAEPTALPTSSLSQRMQQESSGSAVGFVSMQQGSSGSAVEGGSWVAEVTNSPRVDQSGAGVCPAQLSDLLTRKLLCEPCRENLHQANLIVKPLEAEKLQAQICKQHQEHANKGDGRPHPLLSQSGSWIIGRSMSLAAMVVQIMPLLFVHPLLFTLRRAAFLAGFTQLWPRYSQEPQAISLPLLPLIISWLLMWAMSSVALPIGGVAMKWLLVWRFKPGRQVWPLWSCYFLRSWLVQQLLFICGRGAWAAHPALLRFYYQLLGARIGSSVVIDPRAKLFNHDLIAIGDDCCVDGNVRLQPAAYEFGHMTLQPITIGSGCCLATGCCIAPGTNLSPGCCLPPMTSSHDVPYPHNDPWRHKGVISGWGTMKGPVQGDAWGHQFRPFCRSTFPAPGLLFRLILGWPMLLIVNVALPNMPALAFIFLMLSSVKLRADSQLELW</sequence>
<organism evidence="3 4">
    <name type="scientific">Dunaliella salina</name>
    <name type="common">Green alga</name>
    <name type="synonym">Protococcus salinus</name>
    <dbReference type="NCBI Taxonomy" id="3046"/>
    <lineage>
        <taxon>Eukaryota</taxon>
        <taxon>Viridiplantae</taxon>
        <taxon>Chlorophyta</taxon>
        <taxon>core chlorophytes</taxon>
        <taxon>Chlorophyceae</taxon>
        <taxon>CS clade</taxon>
        <taxon>Chlamydomonadales</taxon>
        <taxon>Dunaliellaceae</taxon>
        <taxon>Dunaliella</taxon>
    </lineage>
</organism>